<name>A0A5B7FQ66_PORTR</name>
<evidence type="ECO:0000313" key="3">
    <source>
        <dbReference type="Proteomes" id="UP000324222"/>
    </source>
</evidence>
<keyword evidence="3" id="KW-1185">Reference proteome</keyword>
<feature type="region of interest" description="Disordered" evidence="1">
    <location>
        <begin position="110"/>
        <end position="140"/>
    </location>
</feature>
<sequence length="156" mass="17373">MLQHPEHMAGHNLFHLGREGHQTSFALHDHLAAPSMVLSTSSRFCWYGGEREDRDTVVNQGRHRLHVVEMQDGVCGAHHEACHGPHHVQPGLCPLPQVGDMGHEGQLLTHPHPKHPEMGLRHGNNNHSRENQHNASSGPPQLAEAKCLRHLCFGPF</sequence>
<evidence type="ECO:0000256" key="1">
    <source>
        <dbReference type="SAM" id="MobiDB-lite"/>
    </source>
</evidence>
<comment type="caution">
    <text evidence="2">The sequence shown here is derived from an EMBL/GenBank/DDBJ whole genome shotgun (WGS) entry which is preliminary data.</text>
</comment>
<proteinExistence type="predicted"/>
<evidence type="ECO:0000313" key="2">
    <source>
        <dbReference type="EMBL" id="MPC47595.1"/>
    </source>
</evidence>
<dbReference type="EMBL" id="VSRR010007824">
    <property type="protein sequence ID" value="MPC47595.1"/>
    <property type="molecule type" value="Genomic_DNA"/>
</dbReference>
<dbReference type="AlphaFoldDB" id="A0A5B7FQ66"/>
<accession>A0A5B7FQ66</accession>
<protein>
    <submittedName>
        <fullName evidence="2">Uncharacterized protein</fullName>
    </submittedName>
</protein>
<organism evidence="2 3">
    <name type="scientific">Portunus trituberculatus</name>
    <name type="common">Swimming crab</name>
    <name type="synonym">Neptunus trituberculatus</name>
    <dbReference type="NCBI Taxonomy" id="210409"/>
    <lineage>
        <taxon>Eukaryota</taxon>
        <taxon>Metazoa</taxon>
        <taxon>Ecdysozoa</taxon>
        <taxon>Arthropoda</taxon>
        <taxon>Crustacea</taxon>
        <taxon>Multicrustacea</taxon>
        <taxon>Malacostraca</taxon>
        <taxon>Eumalacostraca</taxon>
        <taxon>Eucarida</taxon>
        <taxon>Decapoda</taxon>
        <taxon>Pleocyemata</taxon>
        <taxon>Brachyura</taxon>
        <taxon>Eubrachyura</taxon>
        <taxon>Portunoidea</taxon>
        <taxon>Portunidae</taxon>
        <taxon>Portuninae</taxon>
        <taxon>Portunus</taxon>
    </lineage>
</organism>
<dbReference type="Proteomes" id="UP000324222">
    <property type="component" value="Unassembled WGS sequence"/>
</dbReference>
<gene>
    <name evidence="2" type="ORF">E2C01_041347</name>
</gene>
<reference evidence="2 3" key="1">
    <citation type="submission" date="2019-05" db="EMBL/GenBank/DDBJ databases">
        <title>Another draft genome of Portunus trituberculatus and its Hox gene families provides insights of decapod evolution.</title>
        <authorList>
            <person name="Jeong J.-H."/>
            <person name="Song I."/>
            <person name="Kim S."/>
            <person name="Choi T."/>
            <person name="Kim D."/>
            <person name="Ryu S."/>
            <person name="Kim W."/>
        </authorList>
    </citation>
    <scope>NUCLEOTIDE SEQUENCE [LARGE SCALE GENOMIC DNA]</scope>
    <source>
        <tissue evidence="2">Muscle</tissue>
    </source>
</reference>